<gene>
    <name evidence="1" type="ORF">GA424_21440</name>
</gene>
<evidence type="ECO:0000313" key="1">
    <source>
        <dbReference type="EMBL" id="KAB6133038.1"/>
    </source>
</evidence>
<name>A0A414G9N2_9BACE</name>
<dbReference type="InterPro" id="IPR001296">
    <property type="entry name" value="Glyco_trans_1"/>
</dbReference>
<evidence type="ECO:0000313" key="2">
    <source>
        <dbReference type="Proteomes" id="UP000487596"/>
    </source>
</evidence>
<sequence>MRVIHYIPSLDRTSGGTTAYMQLLTKELGRLVELYVVSHTSENPVKMDNCKVYFIPEIRNFMEIKRQWRILLTQLQPDVVHVNCCWMPACAFTQKWAQALGYKVVLTPHGMLEPWIMARHHWTRKLPALWFYQKAAVMKADVLHATAESEKENLLKLGYNDRIKIIANGIDVEDIEMKSSWKRNKEILFLSRVHVKKGINFLLEAVAQLKEQMEGYVIRIAGEGDDIYIDELKQLTVRLGISKLVIFEGGVYGNSKWELFRQADLFILPTHSENFGIVVAEALASGTPVVTTMGTPWSELESRRCGWWTEVGTEATVQALRNFLSLTENELEKMGRNGRKLVEEKYSAHKVAEEFVEMYKSIL</sequence>
<keyword evidence="1" id="KW-0808">Transferase</keyword>
<dbReference type="SUPFAM" id="SSF53756">
    <property type="entry name" value="UDP-Glycosyltransferase/glycogen phosphorylase"/>
    <property type="match status" value="1"/>
</dbReference>
<dbReference type="Proteomes" id="UP000487596">
    <property type="component" value="Unassembled WGS sequence"/>
</dbReference>
<dbReference type="AlphaFoldDB" id="A0A414G9N2"/>
<dbReference type="GO" id="GO:0016757">
    <property type="term" value="F:glycosyltransferase activity"/>
    <property type="evidence" value="ECO:0007669"/>
    <property type="project" value="InterPro"/>
</dbReference>
<accession>A0A414G9N2</accession>
<dbReference type="Gene3D" id="3.40.50.2000">
    <property type="entry name" value="Glycogen Phosphorylase B"/>
    <property type="match status" value="2"/>
</dbReference>
<dbReference type="InterPro" id="IPR050194">
    <property type="entry name" value="Glycosyltransferase_grp1"/>
</dbReference>
<dbReference type="Pfam" id="PF13439">
    <property type="entry name" value="Glyco_transf_4"/>
    <property type="match status" value="1"/>
</dbReference>
<dbReference type="InterPro" id="IPR028098">
    <property type="entry name" value="Glyco_trans_4-like_N"/>
</dbReference>
<dbReference type="Pfam" id="PF00534">
    <property type="entry name" value="Glycos_transf_1"/>
    <property type="match status" value="1"/>
</dbReference>
<dbReference type="RefSeq" id="WP_004307261.1">
    <property type="nucleotide sequence ID" value="NZ_JANUUS010000001.1"/>
</dbReference>
<proteinExistence type="predicted"/>
<dbReference type="EMBL" id="WDEH01000048">
    <property type="protein sequence ID" value="KAB6133038.1"/>
    <property type="molecule type" value="Genomic_DNA"/>
</dbReference>
<dbReference type="PANTHER" id="PTHR45947">
    <property type="entry name" value="SULFOQUINOVOSYL TRANSFERASE SQD2"/>
    <property type="match status" value="1"/>
</dbReference>
<organism evidence="1 2">
    <name type="scientific">Bacteroides xylanisolvens</name>
    <dbReference type="NCBI Taxonomy" id="371601"/>
    <lineage>
        <taxon>Bacteria</taxon>
        <taxon>Pseudomonadati</taxon>
        <taxon>Bacteroidota</taxon>
        <taxon>Bacteroidia</taxon>
        <taxon>Bacteroidales</taxon>
        <taxon>Bacteroidaceae</taxon>
        <taxon>Bacteroides</taxon>
    </lineage>
</organism>
<comment type="caution">
    <text evidence="1">The sequence shown here is derived from an EMBL/GenBank/DDBJ whole genome shotgun (WGS) entry which is preliminary data.</text>
</comment>
<reference evidence="1 2" key="1">
    <citation type="journal article" date="2019" name="Nat. Med.">
        <title>A library of human gut bacterial isolates paired with longitudinal multiomics data enables mechanistic microbiome research.</title>
        <authorList>
            <person name="Poyet M."/>
            <person name="Groussin M."/>
            <person name="Gibbons S.M."/>
            <person name="Avila-Pacheco J."/>
            <person name="Jiang X."/>
            <person name="Kearney S.M."/>
            <person name="Perrotta A.R."/>
            <person name="Berdy B."/>
            <person name="Zhao S."/>
            <person name="Lieberman T.D."/>
            <person name="Swanson P.K."/>
            <person name="Smith M."/>
            <person name="Roesemann S."/>
            <person name="Alexander J.E."/>
            <person name="Rich S.A."/>
            <person name="Livny J."/>
            <person name="Vlamakis H."/>
            <person name="Clish C."/>
            <person name="Bullock K."/>
            <person name="Deik A."/>
            <person name="Scott J."/>
            <person name="Pierce K.A."/>
            <person name="Xavier R.J."/>
            <person name="Alm E.J."/>
        </authorList>
    </citation>
    <scope>NUCLEOTIDE SEQUENCE [LARGE SCALE GENOMIC DNA]</scope>
    <source>
        <strain evidence="1 2">BIOML-A62</strain>
    </source>
</reference>
<protein>
    <submittedName>
        <fullName evidence="1">Glycosyltransferase</fullName>
    </submittedName>
</protein>
<dbReference type="PANTHER" id="PTHR45947:SF3">
    <property type="entry name" value="SULFOQUINOVOSYL TRANSFERASE SQD2"/>
    <property type="match status" value="1"/>
</dbReference>